<feature type="transmembrane region" description="Helical" evidence="10">
    <location>
        <begin position="420"/>
        <end position="440"/>
    </location>
</feature>
<dbReference type="STRING" id="452863.Achl_0118"/>
<feature type="transmembrane region" description="Helical" evidence="10">
    <location>
        <begin position="296"/>
        <end position="320"/>
    </location>
</feature>
<gene>
    <name evidence="12" type="ordered locus">Achl_0118</name>
</gene>
<dbReference type="KEGG" id="ach:Achl_0118"/>
<dbReference type="GO" id="GO:0022857">
    <property type="term" value="F:transmembrane transporter activity"/>
    <property type="evidence" value="ECO:0007669"/>
    <property type="project" value="InterPro"/>
</dbReference>
<dbReference type="HOGENOM" id="CLU_001265_30_5_11"/>
<feature type="domain" description="Major facilitator superfamily (MFS) profile" evidence="11">
    <location>
        <begin position="20"/>
        <end position="448"/>
    </location>
</feature>
<dbReference type="InterPro" id="IPR003663">
    <property type="entry name" value="Sugar/inositol_transpt"/>
</dbReference>
<evidence type="ECO:0000256" key="5">
    <source>
        <dbReference type="ARBA" id="ARBA00022597"/>
    </source>
</evidence>
<name>B8H8E7_PSECP</name>
<comment type="similarity">
    <text evidence="2 9">Belongs to the major facilitator superfamily. Sugar transporter (TC 2.A.1.1) family.</text>
</comment>
<evidence type="ECO:0000256" key="4">
    <source>
        <dbReference type="ARBA" id="ARBA00022475"/>
    </source>
</evidence>
<evidence type="ECO:0000256" key="1">
    <source>
        <dbReference type="ARBA" id="ARBA00004651"/>
    </source>
</evidence>
<dbReference type="Proteomes" id="UP000002505">
    <property type="component" value="Chromosome"/>
</dbReference>
<dbReference type="PROSITE" id="PS50850">
    <property type="entry name" value="MFS"/>
    <property type="match status" value="1"/>
</dbReference>
<dbReference type="GO" id="GO:0005886">
    <property type="term" value="C:plasma membrane"/>
    <property type="evidence" value="ECO:0007669"/>
    <property type="project" value="UniProtKB-SubCell"/>
</dbReference>
<dbReference type="InterPro" id="IPR036259">
    <property type="entry name" value="MFS_trans_sf"/>
</dbReference>
<keyword evidence="8 10" id="KW-0472">Membrane</keyword>
<keyword evidence="3 9" id="KW-0813">Transport</keyword>
<dbReference type="PRINTS" id="PR00171">
    <property type="entry name" value="SUGRTRNSPORT"/>
</dbReference>
<dbReference type="NCBIfam" id="TIGR00879">
    <property type="entry name" value="SP"/>
    <property type="match status" value="1"/>
</dbReference>
<feature type="transmembrane region" description="Helical" evidence="10">
    <location>
        <begin position="260"/>
        <end position="284"/>
    </location>
</feature>
<feature type="transmembrane region" description="Helical" evidence="10">
    <location>
        <begin position="176"/>
        <end position="197"/>
    </location>
</feature>
<evidence type="ECO:0000256" key="2">
    <source>
        <dbReference type="ARBA" id="ARBA00010992"/>
    </source>
</evidence>
<dbReference type="Pfam" id="PF00083">
    <property type="entry name" value="Sugar_tr"/>
    <property type="match status" value="1"/>
</dbReference>
<organism evidence="12 13">
    <name type="scientific">Pseudarthrobacter chlorophenolicus (strain ATCC 700700 / DSM 12829 / CIP 107037 / JCM 12360 / KCTC 9906 / NCIMB 13794 / A6)</name>
    <name type="common">Arthrobacter chlorophenolicus</name>
    <dbReference type="NCBI Taxonomy" id="452863"/>
    <lineage>
        <taxon>Bacteria</taxon>
        <taxon>Bacillati</taxon>
        <taxon>Actinomycetota</taxon>
        <taxon>Actinomycetes</taxon>
        <taxon>Micrococcales</taxon>
        <taxon>Micrococcaceae</taxon>
        <taxon>Pseudarthrobacter</taxon>
    </lineage>
</organism>
<dbReference type="EMBL" id="CP001341">
    <property type="protein sequence ID" value="ACL38121.1"/>
    <property type="molecule type" value="Genomic_DNA"/>
</dbReference>
<feature type="transmembrane region" description="Helical" evidence="10">
    <location>
        <begin position="57"/>
        <end position="75"/>
    </location>
</feature>
<evidence type="ECO:0000256" key="3">
    <source>
        <dbReference type="ARBA" id="ARBA00022448"/>
    </source>
</evidence>
<evidence type="ECO:0000256" key="6">
    <source>
        <dbReference type="ARBA" id="ARBA00022692"/>
    </source>
</evidence>
<dbReference type="PANTHER" id="PTHR48020">
    <property type="entry name" value="PROTON MYO-INOSITOL COTRANSPORTER"/>
    <property type="match status" value="1"/>
</dbReference>
<proteinExistence type="inferred from homology"/>
<dbReference type="SUPFAM" id="SSF103473">
    <property type="entry name" value="MFS general substrate transporter"/>
    <property type="match status" value="1"/>
</dbReference>
<accession>B8H8E7</accession>
<feature type="transmembrane region" description="Helical" evidence="10">
    <location>
        <begin position="354"/>
        <end position="382"/>
    </location>
</feature>
<evidence type="ECO:0000256" key="10">
    <source>
        <dbReference type="SAM" id="Phobius"/>
    </source>
</evidence>
<feature type="transmembrane region" description="Helical" evidence="10">
    <location>
        <begin position="152"/>
        <end position="170"/>
    </location>
</feature>
<keyword evidence="6 10" id="KW-0812">Transmembrane</keyword>
<dbReference type="AlphaFoldDB" id="B8H8E7"/>
<dbReference type="OrthoDB" id="4008739at2"/>
<dbReference type="PANTHER" id="PTHR48020:SF12">
    <property type="entry name" value="PROTON MYO-INOSITOL COTRANSPORTER"/>
    <property type="match status" value="1"/>
</dbReference>
<evidence type="ECO:0000313" key="12">
    <source>
        <dbReference type="EMBL" id="ACL38121.1"/>
    </source>
</evidence>
<evidence type="ECO:0000256" key="8">
    <source>
        <dbReference type="ARBA" id="ARBA00023136"/>
    </source>
</evidence>
<dbReference type="FunFam" id="1.20.1250.20:FF:000218">
    <property type="entry name" value="facilitated trehalose transporter Tret1"/>
    <property type="match status" value="1"/>
</dbReference>
<feature type="transmembrane region" description="Helical" evidence="10">
    <location>
        <begin position="87"/>
        <end position="105"/>
    </location>
</feature>
<dbReference type="InterPro" id="IPR050814">
    <property type="entry name" value="Myo-inositol_Transporter"/>
</dbReference>
<evidence type="ECO:0000259" key="11">
    <source>
        <dbReference type="PROSITE" id="PS50850"/>
    </source>
</evidence>
<sequence length="480" mass="51508">MTARTETPGAAAPRKFMRKIAFFSTFGGLLFGYDTGVINGALPFMRDDLSLNPLQEGLVTSALLLGAAFGAMYTGRLSDRNGRRRTIRWLAVAFFITTAAAAAAPTTELLVVARFLLGLCVGGASVTVPVYLAEMASSKDRGRIVTQNEVMIVSGQLIAYVSNALLGTFFGDDHIWRWMVALATLPAVVLWFGTLVLPESPRWLAAGGRGDEAFDVLRRVRPANELQREFDDVIRMAREDYDSSKGGWRELLAHSWTKRILIVGLGMAAIQQISGVNAIMYYSTSILSEAGFGTTGALWATIANGAVSVAAATTGMALLGRVRRRPMLITGLAGTSSSLLLIGIVSLVTEPGMLRAVLFLGLMATFLAFMQGSIGPVTWLMLSEMFPLTLRGAGMGVCVFALWVINFLIGLFFPVLVSQIGISGTFFIFVALGAAGLVFLKVYMPETKGKSLEELEEEFKTGNTGALVREGSAVEPTPIS</sequence>
<dbReference type="InterPro" id="IPR005828">
    <property type="entry name" value="MFS_sugar_transport-like"/>
</dbReference>
<dbReference type="RefSeq" id="WP_012630857.1">
    <property type="nucleotide sequence ID" value="NC_011886.1"/>
</dbReference>
<evidence type="ECO:0000256" key="7">
    <source>
        <dbReference type="ARBA" id="ARBA00022989"/>
    </source>
</evidence>
<comment type="subcellular location">
    <subcellularLocation>
        <location evidence="1">Cell membrane</location>
        <topology evidence="1">Multi-pass membrane protein</topology>
    </subcellularLocation>
</comment>
<evidence type="ECO:0000256" key="9">
    <source>
        <dbReference type="RuleBase" id="RU003346"/>
    </source>
</evidence>
<feature type="transmembrane region" description="Helical" evidence="10">
    <location>
        <begin position="111"/>
        <end position="132"/>
    </location>
</feature>
<keyword evidence="4" id="KW-1003">Cell membrane</keyword>
<keyword evidence="12" id="KW-0560">Oxidoreductase</keyword>
<dbReference type="InterPro" id="IPR047984">
    <property type="entry name" value="XylE-like"/>
</dbReference>
<dbReference type="GO" id="GO:0032440">
    <property type="term" value="F:2-alkenal reductase [NAD(P)H] activity"/>
    <property type="evidence" value="ECO:0007669"/>
    <property type="project" value="UniProtKB-EC"/>
</dbReference>
<reference evidence="12" key="1">
    <citation type="submission" date="2009-01" db="EMBL/GenBank/DDBJ databases">
        <title>Complete sequence of chromosome of Arthrobacter chlorophenolicus A6.</title>
        <authorList>
            <consortium name="US DOE Joint Genome Institute"/>
            <person name="Lucas S."/>
            <person name="Copeland A."/>
            <person name="Lapidus A."/>
            <person name="Glavina del Rio T."/>
            <person name="Tice H."/>
            <person name="Bruce D."/>
            <person name="Goodwin L."/>
            <person name="Pitluck S."/>
            <person name="Goltsman E."/>
            <person name="Clum A."/>
            <person name="Larimer F."/>
            <person name="Land M."/>
            <person name="Hauser L."/>
            <person name="Kyrpides N."/>
            <person name="Mikhailova N."/>
            <person name="Jansson J."/>
            <person name="Richardson P."/>
        </authorList>
    </citation>
    <scope>NUCLEOTIDE SEQUENCE [LARGE SCALE GENOMIC DNA]</scope>
    <source>
        <strain evidence="12">A6</strain>
    </source>
</reference>
<dbReference type="CDD" id="cd17359">
    <property type="entry name" value="MFS_XylE_like"/>
    <property type="match status" value="1"/>
</dbReference>
<keyword evidence="5 12" id="KW-0762">Sugar transport</keyword>
<evidence type="ECO:0000313" key="13">
    <source>
        <dbReference type="Proteomes" id="UP000002505"/>
    </source>
</evidence>
<dbReference type="Gene3D" id="1.20.1250.20">
    <property type="entry name" value="MFS general substrate transporter like domains"/>
    <property type="match status" value="1"/>
</dbReference>
<dbReference type="InterPro" id="IPR020846">
    <property type="entry name" value="MFS_dom"/>
</dbReference>
<protein>
    <submittedName>
        <fullName evidence="12">Sugar transporter</fullName>
        <ecNumber evidence="12">1.3.1.74</ecNumber>
    </submittedName>
</protein>
<feature type="transmembrane region" description="Helical" evidence="10">
    <location>
        <begin position="327"/>
        <end position="348"/>
    </location>
</feature>
<dbReference type="EC" id="1.3.1.74" evidence="12"/>
<feature type="transmembrane region" description="Helical" evidence="10">
    <location>
        <begin position="20"/>
        <end position="45"/>
    </location>
</feature>
<feature type="transmembrane region" description="Helical" evidence="10">
    <location>
        <begin position="394"/>
        <end position="414"/>
    </location>
</feature>
<dbReference type="PROSITE" id="PS00217">
    <property type="entry name" value="SUGAR_TRANSPORT_2"/>
    <property type="match status" value="1"/>
</dbReference>
<dbReference type="InterPro" id="IPR005829">
    <property type="entry name" value="Sugar_transporter_CS"/>
</dbReference>
<keyword evidence="13" id="KW-1185">Reference proteome</keyword>
<keyword evidence="7 10" id="KW-1133">Transmembrane helix</keyword>
<dbReference type="eggNOG" id="COG2814">
    <property type="taxonomic scope" value="Bacteria"/>
</dbReference>